<feature type="domain" description="HTH hxlR-type" evidence="4">
    <location>
        <begin position="10"/>
        <end position="109"/>
    </location>
</feature>
<evidence type="ECO:0000259" key="4">
    <source>
        <dbReference type="PROSITE" id="PS51118"/>
    </source>
</evidence>
<dbReference type="Proteomes" id="UP000886845">
    <property type="component" value="Unassembled WGS sequence"/>
</dbReference>
<accession>A0A9D1NPH2</accession>
<dbReference type="SUPFAM" id="SSF46785">
    <property type="entry name" value="Winged helix' DNA-binding domain"/>
    <property type="match status" value="1"/>
</dbReference>
<dbReference type="PROSITE" id="PS51118">
    <property type="entry name" value="HTH_HXLR"/>
    <property type="match status" value="1"/>
</dbReference>
<keyword evidence="2" id="KW-0238">DNA-binding</keyword>
<reference evidence="5" key="1">
    <citation type="submission" date="2020-10" db="EMBL/GenBank/DDBJ databases">
        <authorList>
            <person name="Gilroy R."/>
        </authorList>
    </citation>
    <scope>NUCLEOTIDE SEQUENCE</scope>
    <source>
        <strain evidence="5">35461</strain>
    </source>
</reference>
<reference evidence="5" key="2">
    <citation type="journal article" date="2021" name="PeerJ">
        <title>Extensive microbial diversity within the chicken gut microbiome revealed by metagenomics and culture.</title>
        <authorList>
            <person name="Gilroy R."/>
            <person name="Ravi A."/>
            <person name="Getino M."/>
            <person name="Pursley I."/>
            <person name="Horton D.L."/>
            <person name="Alikhan N.F."/>
            <person name="Baker D."/>
            <person name="Gharbi K."/>
            <person name="Hall N."/>
            <person name="Watson M."/>
            <person name="Adriaenssens E.M."/>
            <person name="Foster-Nyarko E."/>
            <person name="Jarju S."/>
            <person name="Secka A."/>
            <person name="Antonio M."/>
            <person name="Oren A."/>
            <person name="Chaudhuri R.R."/>
            <person name="La Ragione R."/>
            <person name="Hildebrand F."/>
            <person name="Pallen M.J."/>
        </authorList>
    </citation>
    <scope>NUCLEOTIDE SEQUENCE</scope>
    <source>
        <strain evidence="5">35461</strain>
    </source>
</reference>
<evidence type="ECO:0000256" key="2">
    <source>
        <dbReference type="ARBA" id="ARBA00023125"/>
    </source>
</evidence>
<protein>
    <submittedName>
        <fullName evidence="5">Helix-turn-helix transcriptional regulator</fullName>
    </submittedName>
</protein>
<evidence type="ECO:0000256" key="1">
    <source>
        <dbReference type="ARBA" id="ARBA00023015"/>
    </source>
</evidence>
<keyword evidence="1" id="KW-0805">Transcription regulation</keyword>
<evidence type="ECO:0000313" key="6">
    <source>
        <dbReference type="Proteomes" id="UP000886845"/>
    </source>
</evidence>
<dbReference type="PANTHER" id="PTHR33204:SF37">
    <property type="entry name" value="HTH-TYPE TRANSCRIPTIONAL REGULATOR YODB"/>
    <property type="match status" value="1"/>
</dbReference>
<name>A0A9D1NPH2_9BACT</name>
<dbReference type="CDD" id="cd00090">
    <property type="entry name" value="HTH_ARSR"/>
    <property type="match status" value="1"/>
</dbReference>
<dbReference type="InterPro" id="IPR002577">
    <property type="entry name" value="HTH_HxlR"/>
</dbReference>
<comment type="caution">
    <text evidence="5">The sequence shown here is derived from an EMBL/GenBank/DDBJ whole genome shotgun (WGS) entry which is preliminary data.</text>
</comment>
<dbReference type="AlphaFoldDB" id="A0A9D1NPH2"/>
<dbReference type="GO" id="GO:0003677">
    <property type="term" value="F:DNA binding"/>
    <property type="evidence" value="ECO:0007669"/>
    <property type="project" value="UniProtKB-KW"/>
</dbReference>
<dbReference type="GO" id="GO:0006355">
    <property type="term" value="P:regulation of DNA-templated transcription"/>
    <property type="evidence" value="ECO:0007669"/>
    <property type="project" value="UniProtKB-ARBA"/>
</dbReference>
<dbReference type="PANTHER" id="PTHR33204">
    <property type="entry name" value="TRANSCRIPTIONAL REGULATOR, MARR FAMILY"/>
    <property type="match status" value="1"/>
</dbReference>
<keyword evidence="3" id="KW-0804">Transcription</keyword>
<dbReference type="InterPro" id="IPR036390">
    <property type="entry name" value="WH_DNA-bd_sf"/>
</dbReference>
<dbReference type="Pfam" id="PF01638">
    <property type="entry name" value="HxlR"/>
    <property type="match status" value="1"/>
</dbReference>
<organism evidence="5 6">
    <name type="scientific">Candidatus Spyradenecus faecavium</name>
    <dbReference type="NCBI Taxonomy" id="2840947"/>
    <lineage>
        <taxon>Bacteria</taxon>
        <taxon>Pseudomonadati</taxon>
        <taxon>Lentisphaerota</taxon>
        <taxon>Lentisphaeria</taxon>
        <taxon>Lentisphaerales</taxon>
        <taxon>Lentisphaeraceae</taxon>
        <taxon>Lentisphaeraceae incertae sedis</taxon>
        <taxon>Candidatus Spyradenecus</taxon>
    </lineage>
</organism>
<sequence length="110" mass="12256">MLKKSELPPCPIALTIGLIGSKWKLFLLRELVLNGERHFGELLRAVVGISKKSLTESLRALEADGLVTRREEPGRPPRVAYGLSPLGRTLLPLFDAMAAWGETYRREMAD</sequence>
<gene>
    <name evidence="5" type="ORF">IAC79_06575</name>
</gene>
<evidence type="ECO:0000256" key="3">
    <source>
        <dbReference type="ARBA" id="ARBA00023163"/>
    </source>
</evidence>
<dbReference type="InterPro" id="IPR011991">
    <property type="entry name" value="ArsR-like_HTH"/>
</dbReference>
<proteinExistence type="predicted"/>
<evidence type="ECO:0000313" key="5">
    <source>
        <dbReference type="EMBL" id="HIV09759.1"/>
    </source>
</evidence>
<dbReference type="InterPro" id="IPR036388">
    <property type="entry name" value="WH-like_DNA-bd_sf"/>
</dbReference>
<dbReference type="EMBL" id="DVOR01000212">
    <property type="protein sequence ID" value="HIV09759.1"/>
    <property type="molecule type" value="Genomic_DNA"/>
</dbReference>
<dbReference type="Gene3D" id="1.10.10.10">
    <property type="entry name" value="Winged helix-like DNA-binding domain superfamily/Winged helix DNA-binding domain"/>
    <property type="match status" value="1"/>
</dbReference>